<feature type="transmembrane region" description="Helical" evidence="14">
    <location>
        <begin position="115"/>
        <end position="132"/>
    </location>
</feature>
<dbReference type="Gene3D" id="1.20.1250.20">
    <property type="entry name" value="MFS general substrate transporter like domains"/>
    <property type="match status" value="1"/>
</dbReference>
<feature type="transmembrane region" description="Helical" evidence="14">
    <location>
        <begin position="56"/>
        <end position="79"/>
    </location>
</feature>
<dbReference type="GO" id="GO:0016020">
    <property type="term" value="C:membrane"/>
    <property type="evidence" value="ECO:0007669"/>
    <property type="project" value="UniProtKB-SubCell"/>
</dbReference>
<evidence type="ECO:0000256" key="5">
    <source>
        <dbReference type="ARBA" id="ARBA00022989"/>
    </source>
</evidence>
<dbReference type="InterPro" id="IPR036259">
    <property type="entry name" value="MFS_trans_sf"/>
</dbReference>
<sequence>MRDKEVNKPYLVTLAMTAAIGFLLLGYCFAYFNAFTDILHKQYVQNGKEVIKNKNLFNSIVSGLVPFGAIIGSVLVGLIVGKGRRLSLLVVSSIFVMATASTMIFNIYALIGGRLIMGVCIGSYASLCPLFISEISPPHLSGLLGVFNQMGACSGILLAFSVPFAMPLPDDVNSNEWRYIFGLPAIFALVQIFLFLFVFKYDTPLFYKKNQDQVNFDKITSRIYLFEDSTSLEFDYPEVELEIPEEEACLIPKRQPLEQRFRSQNEDRIVPRWTSGYKRALVIGSLLSLMQQLTGINSVTFFSSEIFSDGKTGNDAAFHARIGTLFVGFCAFCGTGLSIPLQKYFGRVSFIQISEIAMCISLALCGVCAGLGIHIGIIAFTLVFTFMFNFGFGQALWIYSSEILDSYGCSIVALINMTATWIFGTFSNLAFKYFTSQGVYFGLATIQIFTITFVFMCVKETKGKSKQECEQLYCDQKFG</sequence>
<feature type="transmembrane region" description="Helical" evidence="14">
    <location>
        <begin position="437"/>
        <end position="458"/>
    </location>
</feature>
<evidence type="ECO:0000313" key="16">
    <source>
        <dbReference type="EMBL" id="CAI2365914.1"/>
    </source>
</evidence>
<evidence type="ECO:0000256" key="7">
    <source>
        <dbReference type="ARBA" id="ARBA00044637"/>
    </source>
</evidence>
<feature type="transmembrane region" description="Helical" evidence="14">
    <location>
        <begin position="177"/>
        <end position="199"/>
    </location>
</feature>
<dbReference type="EMBL" id="CAMPGE010006991">
    <property type="protein sequence ID" value="CAI2365914.1"/>
    <property type="molecule type" value="Genomic_DNA"/>
</dbReference>
<dbReference type="PANTHER" id="PTHR48020">
    <property type="entry name" value="PROTON MYO-INOSITOL COTRANSPORTER"/>
    <property type="match status" value="1"/>
</dbReference>
<accession>A0AAD1UIM5</accession>
<dbReference type="PROSITE" id="PS50850">
    <property type="entry name" value="MFS"/>
    <property type="match status" value="1"/>
</dbReference>
<keyword evidence="3" id="KW-0813">Transport</keyword>
<comment type="catalytic activity">
    <reaction evidence="10">
        <text>D-mannose(out) = D-mannose(in)</text>
        <dbReference type="Rhea" id="RHEA:78391"/>
        <dbReference type="ChEBI" id="CHEBI:4208"/>
    </reaction>
    <physiologicalReaction direction="left-to-right" evidence="10">
        <dbReference type="Rhea" id="RHEA:78392"/>
    </physiologicalReaction>
</comment>
<comment type="catalytic activity">
    <reaction evidence="12">
        <text>D-fructose(out) = D-fructose(in)</text>
        <dbReference type="Rhea" id="RHEA:60372"/>
        <dbReference type="ChEBI" id="CHEBI:37721"/>
    </reaction>
    <physiologicalReaction direction="left-to-right" evidence="12">
        <dbReference type="Rhea" id="RHEA:60373"/>
    </physiologicalReaction>
</comment>
<evidence type="ECO:0000256" key="11">
    <source>
        <dbReference type="ARBA" id="ARBA00044668"/>
    </source>
</evidence>
<gene>
    <name evidence="16" type="ORF">ECRASSUSDP1_LOCUS7183</name>
</gene>
<evidence type="ECO:0000256" key="9">
    <source>
        <dbReference type="ARBA" id="ARBA00044656"/>
    </source>
</evidence>
<comment type="subcellular location">
    <subcellularLocation>
        <location evidence="1">Membrane</location>
        <topology evidence="1">Multi-pass membrane protein</topology>
    </subcellularLocation>
</comment>
<feature type="transmembrane region" description="Helical" evidence="14">
    <location>
        <begin position="144"/>
        <end position="165"/>
    </location>
</feature>
<organism evidence="16 17">
    <name type="scientific">Euplotes crassus</name>
    <dbReference type="NCBI Taxonomy" id="5936"/>
    <lineage>
        <taxon>Eukaryota</taxon>
        <taxon>Sar</taxon>
        <taxon>Alveolata</taxon>
        <taxon>Ciliophora</taxon>
        <taxon>Intramacronucleata</taxon>
        <taxon>Spirotrichea</taxon>
        <taxon>Hypotrichia</taxon>
        <taxon>Euplotida</taxon>
        <taxon>Euplotidae</taxon>
        <taxon>Moneuplotes</taxon>
    </lineage>
</organism>
<comment type="catalytic activity">
    <reaction evidence="11">
        <text>D-glucosamine(out) = D-glucosamine(in)</text>
        <dbReference type="Rhea" id="RHEA:78423"/>
        <dbReference type="ChEBI" id="CHEBI:58723"/>
    </reaction>
    <physiologicalReaction direction="left-to-right" evidence="11">
        <dbReference type="Rhea" id="RHEA:78424"/>
    </physiologicalReaction>
</comment>
<evidence type="ECO:0000256" key="2">
    <source>
        <dbReference type="ARBA" id="ARBA00011738"/>
    </source>
</evidence>
<dbReference type="GO" id="GO:0022857">
    <property type="term" value="F:transmembrane transporter activity"/>
    <property type="evidence" value="ECO:0007669"/>
    <property type="project" value="InterPro"/>
</dbReference>
<feature type="transmembrane region" description="Helical" evidence="14">
    <location>
        <begin position="12"/>
        <end position="36"/>
    </location>
</feature>
<evidence type="ECO:0000256" key="10">
    <source>
        <dbReference type="ARBA" id="ARBA00044662"/>
    </source>
</evidence>
<dbReference type="AlphaFoldDB" id="A0AAD1UIM5"/>
<comment type="caution">
    <text evidence="16">The sequence shown here is derived from an EMBL/GenBank/DDBJ whole genome shotgun (WGS) entry which is preliminary data.</text>
</comment>
<keyword evidence="4 14" id="KW-0812">Transmembrane</keyword>
<feature type="transmembrane region" description="Helical" evidence="14">
    <location>
        <begin position="411"/>
        <end position="431"/>
    </location>
</feature>
<dbReference type="Pfam" id="PF00083">
    <property type="entry name" value="Sugar_tr"/>
    <property type="match status" value="1"/>
</dbReference>
<feature type="transmembrane region" description="Helical" evidence="14">
    <location>
        <begin position="379"/>
        <end position="399"/>
    </location>
</feature>
<evidence type="ECO:0000256" key="8">
    <source>
        <dbReference type="ARBA" id="ARBA00044648"/>
    </source>
</evidence>
<dbReference type="SUPFAM" id="SSF103473">
    <property type="entry name" value="MFS general substrate transporter"/>
    <property type="match status" value="1"/>
</dbReference>
<comment type="catalytic activity">
    <reaction evidence="8">
        <text>D-glucose(out) = D-glucose(in)</text>
        <dbReference type="Rhea" id="RHEA:60376"/>
        <dbReference type="ChEBI" id="CHEBI:4167"/>
    </reaction>
    <physiologicalReaction direction="left-to-right" evidence="8">
        <dbReference type="Rhea" id="RHEA:60377"/>
    </physiologicalReaction>
</comment>
<feature type="transmembrane region" description="Helical" evidence="14">
    <location>
        <begin position="280"/>
        <end position="302"/>
    </location>
</feature>
<protein>
    <recommendedName>
        <fullName evidence="13">Hexose transporter 1</fullName>
    </recommendedName>
</protein>
<feature type="transmembrane region" description="Helical" evidence="14">
    <location>
        <begin position="322"/>
        <end position="341"/>
    </location>
</feature>
<dbReference type="InterPro" id="IPR020846">
    <property type="entry name" value="MFS_dom"/>
</dbReference>
<evidence type="ECO:0000256" key="3">
    <source>
        <dbReference type="ARBA" id="ARBA00022448"/>
    </source>
</evidence>
<proteinExistence type="predicted"/>
<name>A0AAD1UIM5_EUPCR</name>
<dbReference type="PRINTS" id="PR00171">
    <property type="entry name" value="SUGRTRNSPORT"/>
</dbReference>
<dbReference type="Proteomes" id="UP001295684">
    <property type="component" value="Unassembled WGS sequence"/>
</dbReference>
<dbReference type="InterPro" id="IPR003663">
    <property type="entry name" value="Sugar/inositol_transpt"/>
</dbReference>
<evidence type="ECO:0000256" key="12">
    <source>
        <dbReference type="ARBA" id="ARBA00044710"/>
    </source>
</evidence>
<evidence type="ECO:0000259" key="15">
    <source>
        <dbReference type="PROSITE" id="PS50850"/>
    </source>
</evidence>
<keyword evidence="17" id="KW-1185">Reference proteome</keyword>
<evidence type="ECO:0000256" key="14">
    <source>
        <dbReference type="SAM" id="Phobius"/>
    </source>
</evidence>
<feature type="transmembrane region" description="Helical" evidence="14">
    <location>
        <begin position="353"/>
        <end position="373"/>
    </location>
</feature>
<feature type="transmembrane region" description="Helical" evidence="14">
    <location>
        <begin position="86"/>
        <end position="109"/>
    </location>
</feature>
<evidence type="ECO:0000256" key="4">
    <source>
        <dbReference type="ARBA" id="ARBA00022692"/>
    </source>
</evidence>
<reference evidence="16" key="1">
    <citation type="submission" date="2023-07" db="EMBL/GenBank/DDBJ databases">
        <authorList>
            <consortium name="AG Swart"/>
            <person name="Singh M."/>
            <person name="Singh A."/>
            <person name="Seah K."/>
            <person name="Emmerich C."/>
        </authorList>
    </citation>
    <scope>NUCLEOTIDE SEQUENCE</scope>
    <source>
        <strain evidence="16">DP1</strain>
    </source>
</reference>
<evidence type="ECO:0000256" key="13">
    <source>
        <dbReference type="ARBA" id="ARBA00044780"/>
    </source>
</evidence>
<dbReference type="InterPro" id="IPR050814">
    <property type="entry name" value="Myo-inositol_Transporter"/>
</dbReference>
<comment type="catalytic activity">
    <reaction evidence="7">
        <text>D-galactose(in) = D-galactose(out)</text>
        <dbReference type="Rhea" id="RHEA:34915"/>
        <dbReference type="ChEBI" id="CHEBI:4139"/>
    </reaction>
    <physiologicalReaction direction="right-to-left" evidence="7">
        <dbReference type="Rhea" id="RHEA:34917"/>
    </physiologicalReaction>
</comment>
<keyword evidence="5 14" id="KW-1133">Transmembrane helix</keyword>
<evidence type="ECO:0000313" key="17">
    <source>
        <dbReference type="Proteomes" id="UP001295684"/>
    </source>
</evidence>
<evidence type="ECO:0000256" key="6">
    <source>
        <dbReference type="ARBA" id="ARBA00023136"/>
    </source>
</evidence>
<dbReference type="PANTHER" id="PTHR48020:SF12">
    <property type="entry name" value="PROTON MYO-INOSITOL COTRANSPORTER"/>
    <property type="match status" value="1"/>
</dbReference>
<feature type="domain" description="Major facilitator superfamily (MFS) profile" evidence="15">
    <location>
        <begin position="14"/>
        <end position="462"/>
    </location>
</feature>
<keyword evidence="6 14" id="KW-0472">Membrane</keyword>
<comment type="subunit">
    <text evidence="2">Homodimer.</text>
</comment>
<dbReference type="InterPro" id="IPR005828">
    <property type="entry name" value="MFS_sugar_transport-like"/>
</dbReference>
<comment type="catalytic activity">
    <reaction evidence="9">
        <text>D-xylose(out) = D-xylose(in)</text>
        <dbReference type="Rhea" id="RHEA:78427"/>
        <dbReference type="ChEBI" id="CHEBI:53455"/>
    </reaction>
    <physiologicalReaction direction="left-to-right" evidence="9">
        <dbReference type="Rhea" id="RHEA:78428"/>
    </physiologicalReaction>
</comment>
<evidence type="ECO:0000256" key="1">
    <source>
        <dbReference type="ARBA" id="ARBA00004141"/>
    </source>
</evidence>